<organism evidence="5 6">
    <name type="scientific">Oceanobacillus halophilus</name>
    <dbReference type="NCBI Taxonomy" id="930130"/>
    <lineage>
        <taxon>Bacteria</taxon>
        <taxon>Bacillati</taxon>
        <taxon>Bacillota</taxon>
        <taxon>Bacilli</taxon>
        <taxon>Bacillales</taxon>
        <taxon>Bacillaceae</taxon>
        <taxon>Oceanobacillus</taxon>
    </lineage>
</organism>
<evidence type="ECO:0000256" key="3">
    <source>
        <dbReference type="ARBA" id="ARBA00022679"/>
    </source>
</evidence>
<dbReference type="EMBL" id="RBZP01000001">
    <property type="protein sequence ID" value="RKQ37422.1"/>
    <property type="molecule type" value="Genomic_DNA"/>
</dbReference>
<sequence length="257" mass="29922">MDLKEKEFVKQVFSKNKEAYFTSSTHADGSDLELLVEWLSPRHDFTMLDVATGGGHVAKQLSPHVQTVFATDLTKDMLENTKIHLNDYSNIHYIVADAEQLPFLDQSFDMVTCRIAAHHFPNPNKFIKEVQRVLKVGGKFLFIDNVAPEDKLLDPFINKLEKMRDYSHVRSQTITDWETLFKSYNLTITKQISRKKQLPYVEWINRTLDSSVDKKRVKSHILNSSNKVKEYYMVNIFNNNIQSFTIDEWMVMAVKVL</sequence>
<dbReference type="GO" id="GO:0008757">
    <property type="term" value="F:S-adenosylmethionine-dependent methyltransferase activity"/>
    <property type="evidence" value="ECO:0007669"/>
    <property type="project" value="InterPro"/>
</dbReference>
<dbReference type="Proteomes" id="UP000269301">
    <property type="component" value="Unassembled WGS sequence"/>
</dbReference>
<name>A0A495AC02_9BACI</name>
<keyword evidence="3 5" id="KW-0808">Transferase</keyword>
<comment type="similarity">
    <text evidence="1">Belongs to the methyltransferase superfamily.</text>
</comment>
<dbReference type="GO" id="GO:0032259">
    <property type="term" value="P:methylation"/>
    <property type="evidence" value="ECO:0007669"/>
    <property type="project" value="UniProtKB-KW"/>
</dbReference>
<evidence type="ECO:0000259" key="4">
    <source>
        <dbReference type="Pfam" id="PF08241"/>
    </source>
</evidence>
<dbReference type="PANTHER" id="PTHR44942:SF4">
    <property type="entry name" value="METHYLTRANSFERASE TYPE 11 DOMAIN-CONTAINING PROTEIN"/>
    <property type="match status" value="1"/>
</dbReference>
<keyword evidence="6" id="KW-1185">Reference proteome</keyword>
<protein>
    <submittedName>
        <fullName evidence="5">Class I SAM-dependent methyltransferase</fullName>
    </submittedName>
</protein>
<keyword evidence="2 5" id="KW-0489">Methyltransferase</keyword>
<dbReference type="AlphaFoldDB" id="A0A495AC02"/>
<dbReference type="Pfam" id="PF08241">
    <property type="entry name" value="Methyltransf_11"/>
    <property type="match status" value="1"/>
</dbReference>
<dbReference type="RefSeq" id="WP_121202503.1">
    <property type="nucleotide sequence ID" value="NZ_RBZP01000001.1"/>
</dbReference>
<dbReference type="InterPro" id="IPR029063">
    <property type="entry name" value="SAM-dependent_MTases_sf"/>
</dbReference>
<reference evidence="5 6" key="1">
    <citation type="journal article" date="2016" name="Int. J. Syst. Evol. Microbiol.">
        <title>Oceanobacillus halophilus sp. nov., a novel moderately halophilic bacterium from a hypersaline lake.</title>
        <authorList>
            <person name="Amoozegar M.A."/>
            <person name="Bagheri M."/>
            <person name="Makhdoumi A."/>
            <person name="Nikou M.M."/>
            <person name="Fazeli S.A.S."/>
            <person name="Schumann P."/>
            <person name="Sproer C."/>
            <person name="Sanchez-Porro C."/>
            <person name="Ventosa A."/>
        </authorList>
    </citation>
    <scope>NUCLEOTIDE SEQUENCE [LARGE SCALE GENOMIC DNA]</scope>
    <source>
        <strain evidence="5 6">DSM 23996</strain>
    </source>
</reference>
<accession>A0A495AC02</accession>
<dbReference type="CDD" id="cd02440">
    <property type="entry name" value="AdoMet_MTases"/>
    <property type="match status" value="1"/>
</dbReference>
<dbReference type="PANTHER" id="PTHR44942">
    <property type="entry name" value="METHYLTRANSF_11 DOMAIN-CONTAINING PROTEIN"/>
    <property type="match status" value="1"/>
</dbReference>
<evidence type="ECO:0000313" key="5">
    <source>
        <dbReference type="EMBL" id="RKQ37422.1"/>
    </source>
</evidence>
<evidence type="ECO:0000256" key="1">
    <source>
        <dbReference type="ARBA" id="ARBA00008361"/>
    </source>
</evidence>
<evidence type="ECO:0000313" key="6">
    <source>
        <dbReference type="Proteomes" id="UP000269301"/>
    </source>
</evidence>
<dbReference type="OrthoDB" id="43862at2"/>
<evidence type="ECO:0000256" key="2">
    <source>
        <dbReference type="ARBA" id="ARBA00022603"/>
    </source>
</evidence>
<dbReference type="Gene3D" id="3.40.50.150">
    <property type="entry name" value="Vaccinia Virus protein VP39"/>
    <property type="match status" value="1"/>
</dbReference>
<feature type="domain" description="Methyltransferase type 11" evidence="4">
    <location>
        <begin position="48"/>
        <end position="142"/>
    </location>
</feature>
<dbReference type="SUPFAM" id="SSF53335">
    <property type="entry name" value="S-adenosyl-L-methionine-dependent methyltransferases"/>
    <property type="match status" value="1"/>
</dbReference>
<proteinExistence type="inferred from homology"/>
<gene>
    <name evidence="5" type="ORF">D8M06_01060</name>
</gene>
<comment type="caution">
    <text evidence="5">The sequence shown here is derived from an EMBL/GenBank/DDBJ whole genome shotgun (WGS) entry which is preliminary data.</text>
</comment>
<dbReference type="InterPro" id="IPR013216">
    <property type="entry name" value="Methyltransf_11"/>
</dbReference>
<dbReference type="InterPro" id="IPR051052">
    <property type="entry name" value="Diverse_substrate_MTase"/>
</dbReference>